<reference evidence="1" key="3">
    <citation type="submission" date="2018-07" db="EMBL/GenBank/DDBJ databases">
        <title>WGS assembly of Glycine max.</title>
        <authorList>
            <person name="Schmutz J."/>
            <person name="Cannon S."/>
            <person name="Schlueter J."/>
            <person name="Ma J."/>
            <person name="Mitros T."/>
            <person name="Nelson W."/>
            <person name="Hyten D."/>
            <person name="Song Q."/>
            <person name="Thelen J."/>
            <person name="Cheng J."/>
            <person name="Xu D."/>
            <person name="Hellsten U."/>
            <person name="May G."/>
            <person name="Yu Y."/>
            <person name="Sakurai T."/>
            <person name="Umezawa T."/>
            <person name="Bhattacharyya M."/>
            <person name="Sandhu D."/>
            <person name="Valliyodan B."/>
            <person name="Lindquist E."/>
            <person name="Peto M."/>
            <person name="Grant D."/>
            <person name="Shu S."/>
            <person name="Goodstein D."/>
            <person name="Barry K."/>
            <person name="Futrell-Griggs M."/>
            <person name="Abernathy B."/>
            <person name="Du J."/>
            <person name="Tian Z."/>
            <person name="Zhu L."/>
            <person name="Gill N."/>
            <person name="Joshi T."/>
            <person name="Libault M."/>
            <person name="Sethuraman A."/>
            <person name="Zhang X."/>
            <person name="Shinozaki K."/>
            <person name="Nguyen H."/>
            <person name="Wing R."/>
            <person name="Cregan P."/>
            <person name="Specht J."/>
            <person name="Grimwood J."/>
            <person name="Rokhsar D."/>
            <person name="Stacey G."/>
            <person name="Shoemaker R."/>
            <person name="Jackson S."/>
        </authorList>
    </citation>
    <scope>NUCLEOTIDE SEQUENCE</scope>
    <source>
        <tissue evidence="1">Callus</tissue>
    </source>
</reference>
<keyword evidence="3" id="KW-1185">Reference proteome</keyword>
<sequence length="66" mass="7461">MQLPSNFHPLQTGVLCSTLDHNMLFHVLPVIICHFSLSHKVRSTMKHASLNTAEISFRCRLSGLPF</sequence>
<dbReference type="EMBL" id="CM000851">
    <property type="protein sequence ID" value="KRH00134.1"/>
    <property type="molecule type" value="Genomic_DNA"/>
</dbReference>
<dbReference type="InParanoid" id="A0A0R0F2K7"/>
<dbReference type="AlphaFoldDB" id="A0A0R0F2K7"/>
<dbReference type="Proteomes" id="UP000008827">
    <property type="component" value="Chromosome 18"/>
</dbReference>
<protein>
    <submittedName>
        <fullName evidence="1 2">Uncharacterized protein</fullName>
    </submittedName>
</protein>
<reference evidence="1 2" key="1">
    <citation type="journal article" date="2010" name="Nature">
        <title>Genome sequence of the palaeopolyploid soybean.</title>
        <authorList>
            <person name="Schmutz J."/>
            <person name="Cannon S.B."/>
            <person name="Schlueter J."/>
            <person name="Ma J."/>
            <person name="Mitros T."/>
            <person name="Nelson W."/>
            <person name="Hyten D.L."/>
            <person name="Song Q."/>
            <person name="Thelen J.J."/>
            <person name="Cheng J."/>
            <person name="Xu D."/>
            <person name="Hellsten U."/>
            <person name="May G.D."/>
            <person name="Yu Y."/>
            <person name="Sakurai T."/>
            <person name="Umezawa T."/>
            <person name="Bhattacharyya M.K."/>
            <person name="Sandhu D."/>
            <person name="Valliyodan B."/>
            <person name="Lindquist E."/>
            <person name="Peto M."/>
            <person name="Grant D."/>
            <person name="Shu S."/>
            <person name="Goodstein D."/>
            <person name="Barry K."/>
            <person name="Futrell-Griggs M."/>
            <person name="Abernathy B."/>
            <person name="Du J."/>
            <person name="Tian Z."/>
            <person name="Zhu L."/>
            <person name="Gill N."/>
            <person name="Joshi T."/>
            <person name="Libault M."/>
            <person name="Sethuraman A."/>
            <person name="Zhang X.-C."/>
            <person name="Shinozaki K."/>
            <person name="Nguyen H.T."/>
            <person name="Wing R.A."/>
            <person name="Cregan P."/>
            <person name="Specht J."/>
            <person name="Grimwood J."/>
            <person name="Rokhsar D."/>
            <person name="Stacey G."/>
            <person name="Shoemaker R.C."/>
            <person name="Jackson S.A."/>
        </authorList>
    </citation>
    <scope>NUCLEOTIDE SEQUENCE</scope>
    <source>
        <strain evidence="2">cv. Williams 82</strain>
        <tissue evidence="1">Callus</tissue>
    </source>
</reference>
<dbReference type="Gramene" id="KRH00134">
    <property type="protein sequence ID" value="KRH00134"/>
    <property type="gene ID" value="GLYMA_18G195300"/>
</dbReference>
<accession>A0A0R0F2K7</accession>
<reference evidence="2" key="2">
    <citation type="submission" date="2018-02" db="UniProtKB">
        <authorList>
            <consortium name="EnsemblPlants"/>
        </authorList>
    </citation>
    <scope>IDENTIFICATION</scope>
    <source>
        <strain evidence="2">Williams 82</strain>
    </source>
</reference>
<gene>
    <name evidence="1" type="ORF">GLYMA_18G195300</name>
</gene>
<name>A0A0R0F2K7_SOYBN</name>
<dbReference type="EnsemblPlants" id="KRH00134">
    <property type="protein sequence ID" value="KRH00134"/>
    <property type="gene ID" value="GLYMA_18G195300"/>
</dbReference>
<evidence type="ECO:0000313" key="3">
    <source>
        <dbReference type="Proteomes" id="UP000008827"/>
    </source>
</evidence>
<organism evidence="1">
    <name type="scientific">Glycine max</name>
    <name type="common">Soybean</name>
    <name type="synonym">Glycine hispida</name>
    <dbReference type="NCBI Taxonomy" id="3847"/>
    <lineage>
        <taxon>Eukaryota</taxon>
        <taxon>Viridiplantae</taxon>
        <taxon>Streptophyta</taxon>
        <taxon>Embryophyta</taxon>
        <taxon>Tracheophyta</taxon>
        <taxon>Spermatophyta</taxon>
        <taxon>Magnoliopsida</taxon>
        <taxon>eudicotyledons</taxon>
        <taxon>Gunneridae</taxon>
        <taxon>Pentapetalae</taxon>
        <taxon>rosids</taxon>
        <taxon>fabids</taxon>
        <taxon>Fabales</taxon>
        <taxon>Fabaceae</taxon>
        <taxon>Papilionoideae</taxon>
        <taxon>50 kb inversion clade</taxon>
        <taxon>NPAAA clade</taxon>
        <taxon>indigoferoid/millettioid clade</taxon>
        <taxon>Phaseoleae</taxon>
        <taxon>Glycine</taxon>
        <taxon>Glycine subgen. Soja</taxon>
    </lineage>
</organism>
<evidence type="ECO:0000313" key="2">
    <source>
        <dbReference type="EnsemblPlants" id="KRH00134"/>
    </source>
</evidence>
<proteinExistence type="predicted"/>
<evidence type="ECO:0000313" key="1">
    <source>
        <dbReference type="EMBL" id="KRH00134.1"/>
    </source>
</evidence>